<dbReference type="EMBL" id="GBRH01158403">
    <property type="protein sequence ID" value="JAE39493.1"/>
    <property type="molecule type" value="Transcribed_RNA"/>
</dbReference>
<proteinExistence type="predicted"/>
<name>A0A0A9I2V4_ARUDO</name>
<organism evidence="1">
    <name type="scientific">Arundo donax</name>
    <name type="common">Giant reed</name>
    <name type="synonym">Donax arundinaceus</name>
    <dbReference type="NCBI Taxonomy" id="35708"/>
    <lineage>
        <taxon>Eukaryota</taxon>
        <taxon>Viridiplantae</taxon>
        <taxon>Streptophyta</taxon>
        <taxon>Embryophyta</taxon>
        <taxon>Tracheophyta</taxon>
        <taxon>Spermatophyta</taxon>
        <taxon>Magnoliopsida</taxon>
        <taxon>Liliopsida</taxon>
        <taxon>Poales</taxon>
        <taxon>Poaceae</taxon>
        <taxon>PACMAD clade</taxon>
        <taxon>Arundinoideae</taxon>
        <taxon>Arundineae</taxon>
        <taxon>Arundo</taxon>
    </lineage>
</organism>
<protein>
    <submittedName>
        <fullName evidence="1">Uncharacterized protein</fullName>
    </submittedName>
</protein>
<accession>A0A0A9I2V4</accession>
<reference evidence="1" key="1">
    <citation type="submission" date="2014-09" db="EMBL/GenBank/DDBJ databases">
        <authorList>
            <person name="Magalhaes I.L.F."/>
            <person name="Oliveira U."/>
            <person name="Santos F.R."/>
            <person name="Vidigal T.H.D.A."/>
            <person name="Brescovit A.D."/>
            <person name="Santos A.J."/>
        </authorList>
    </citation>
    <scope>NUCLEOTIDE SEQUENCE</scope>
    <source>
        <tissue evidence="1">Shoot tissue taken approximately 20 cm above the soil surface</tissue>
    </source>
</reference>
<reference evidence="1" key="2">
    <citation type="journal article" date="2015" name="Data Brief">
        <title>Shoot transcriptome of the giant reed, Arundo donax.</title>
        <authorList>
            <person name="Barrero R.A."/>
            <person name="Guerrero F.D."/>
            <person name="Moolhuijzen P."/>
            <person name="Goolsby J.A."/>
            <person name="Tidwell J."/>
            <person name="Bellgard S.E."/>
            <person name="Bellgard M.I."/>
        </authorList>
    </citation>
    <scope>NUCLEOTIDE SEQUENCE</scope>
    <source>
        <tissue evidence="1">Shoot tissue taken approximately 20 cm above the soil surface</tissue>
    </source>
</reference>
<evidence type="ECO:0000313" key="1">
    <source>
        <dbReference type="EMBL" id="JAE39493.1"/>
    </source>
</evidence>
<dbReference type="AlphaFoldDB" id="A0A0A9I2V4"/>
<sequence>MCYFITSPVNSLLWRNNDLRLHQSYCFSCQSSEIPWGRSFPHCPSFFSSIRVAKSSVCLFITKARSSNVILISRLIALFHFVI</sequence>